<evidence type="ECO:0000313" key="1">
    <source>
        <dbReference type="EMBL" id="CAB3392750.1"/>
    </source>
</evidence>
<evidence type="ECO:0000313" key="2">
    <source>
        <dbReference type="Proteomes" id="UP000501793"/>
    </source>
</evidence>
<dbReference type="EMBL" id="LR792684">
    <property type="protein sequence ID" value="CAB3392750.1"/>
    <property type="molecule type" value="Genomic_DNA"/>
</dbReference>
<sequence length="467" mass="51932">MTPSDWHQEVQQIIQAHQIQLVRVCVQDLGHMSRCREVPSGRFLERMATDGLSFPSALFAFDSSARIVPGAGPGPHSGYPSWHLQPDLSTFSVLPYAPGVARVIADPFESKGQPVDYAPRHVLRRVLERVRAAGFQVKGSFEFEFYAFARDGDSRGQAPIPPDSISPGPSSLHPPGHPAWTGLQCFSEIKQAALEPLLIHLIQTLEAMGARPEVANTEYGPGQFEISYASYWNLEIADMAFYYRTTIREVLAQHGLKATFMSKPLSGFSGSGAHLHHGLYGADGANAFADPKARDGLSQLCRWFIGGQLAHARTVSALMNPTINGYKRLQPGAFAPHWITWGYDHRETMIRVPPARGEATRIENRLPGADTDPYLALAAALAAGLDGIERRIDPGDPVADRDVSEMAAPVLPRSLSEALDAFEEDPWTEEVFGRSFKEQFLRLRRAEVERFLRHVTDWEWMEYEDIF</sequence>
<gene>
    <name evidence="1" type="ORF">FAVT5_2028</name>
</gene>
<reference evidence="1" key="1">
    <citation type="submission" date="2020-04" db="EMBL/GenBank/DDBJ databases">
        <authorList>
            <person name="Hogendoorn C."/>
        </authorList>
    </citation>
    <scope>NUCLEOTIDE SEQUENCE</scope>
    <source>
        <strain evidence="1">FAVT5</strain>
    </source>
</reference>
<organism evidence="1 2">
    <name type="scientific">Kyrpidia spormannii</name>
    <dbReference type="NCBI Taxonomy" id="2055160"/>
    <lineage>
        <taxon>Bacteria</taxon>
        <taxon>Bacillati</taxon>
        <taxon>Bacillota</taxon>
        <taxon>Bacilli</taxon>
        <taxon>Bacillales</taxon>
        <taxon>Alicyclobacillaceae</taxon>
        <taxon>Kyrpidia</taxon>
    </lineage>
</organism>
<name>A0ACA8Z9W0_9BACL</name>
<accession>A0ACA8Z9W0</accession>
<keyword evidence="2" id="KW-1185">Reference proteome</keyword>
<dbReference type="Proteomes" id="UP000501793">
    <property type="component" value="Chromosome"/>
</dbReference>
<protein>
    <submittedName>
        <fullName evidence="1">Glutamate--ammonia ligase</fullName>
        <ecNumber evidence="1">6.3.1.2</ecNumber>
    </submittedName>
</protein>
<dbReference type="EC" id="6.3.1.2" evidence="1"/>
<keyword evidence="1" id="KW-0436">Ligase</keyword>
<proteinExistence type="predicted"/>